<dbReference type="PANTHER" id="PTHR24058">
    <property type="entry name" value="DUAL SPECIFICITY PROTEIN KINASE"/>
    <property type="match status" value="1"/>
</dbReference>
<feature type="domain" description="Protein kinase" evidence="12">
    <location>
        <begin position="600"/>
        <end position="927"/>
    </location>
</feature>
<evidence type="ECO:0000256" key="8">
    <source>
        <dbReference type="ARBA" id="ARBA00049003"/>
    </source>
</evidence>
<dbReference type="Proteomes" id="UP000785679">
    <property type="component" value="Unassembled WGS sequence"/>
</dbReference>
<comment type="catalytic activity">
    <reaction evidence="10">
        <text>L-tyrosyl-[protein] + ATP = O-phospho-L-tyrosyl-[protein] + ADP + H(+)</text>
        <dbReference type="Rhea" id="RHEA:10596"/>
        <dbReference type="Rhea" id="RHEA-COMP:10136"/>
        <dbReference type="Rhea" id="RHEA-COMP:20101"/>
        <dbReference type="ChEBI" id="CHEBI:15378"/>
        <dbReference type="ChEBI" id="CHEBI:30616"/>
        <dbReference type="ChEBI" id="CHEBI:46858"/>
        <dbReference type="ChEBI" id="CHEBI:61978"/>
        <dbReference type="ChEBI" id="CHEBI:456216"/>
        <dbReference type="EC" id="2.7.12.1"/>
    </reaction>
</comment>
<feature type="compositionally biased region" description="Polar residues" evidence="11">
    <location>
        <begin position="482"/>
        <end position="494"/>
    </location>
</feature>
<evidence type="ECO:0000256" key="4">
    <source>
        <dbReference type="ARBA" id="ARBA00022679"/>
    </source>
</evidence>
<evidence type="ECO:0000256" key="2">
    <source>
        <dbReference type="ARBA" id="ARBA00013203"/>
    </source>
</evidence>
<reference evidence="13" key="1">
    <citation type="submission" date="2019-06" db="EMBL/GenBank/DDBJ databases">
        <authorList>
            <person name="Zheng W."/>
        </authorList>
    </citation>
    <scope>NUCLEOTIDE SEQUENCE</scope>
    <source>
        <strain evidence="13">QDHG01</strain>
    </source>
</reference>
<evidence type="ECO:0000256" key="9">
    <source>
        <dbReference type="ARBA" id="ARBA00049308"/>
    </source>
</evidence>
<keyword evidence="6" id="KW-0418">Kinase</keyword>
<keyword evidence="4" id="KW-0808">Transferase</keyword>
<accession>A0A8J8T710</accession>
<comment type="caution">
    <text evidence="13">The sequence shown here is derived from an EMBL/GenBank/DDBJ whole genome shotgun (WGS) entry which is preliminary data.</text>
</comment>
<dbReference type="Pfam" id="PF00069">
    <property type="entry name" value="Pkinase"/>
    <property type="match status" value="1"/>
</dbReference>
<evidence type="ECO:0000256" key="7">
    <source>
        <dbReference type="ARBA" id="ARBA00022840"/>
    </source>
</evidence>
<keyword evidence="5" id="KW-0547">Nucleotide-binding</keyword>
<dbReference type="PROSITE" id="PS00108">
    <property type="entry name" value="PROTEIN_KINASE_ST"/>
    <property type="match status" value="1"/>
</dbReference>
<feature type="region of interest" description="Disordered" evidence="11">
    <location>
        <begin position="1010"/>
        <end position="1046"/>
    </location>
</feature>
<evidence type="ECO:0000313" key="13">
    <source>
        <dbReference type="EMBL" id="TNV84797.1"/>
    </source>
</evidence>
<keyword evidence="14" id="KW-1185">Reference proteome</keyword>
<dbReference type="PROSITE" id="PS50011">
    <property type="entry name" value="PROTEIN_KINASE_DOM"/>
    <property type="match status" value="1"/>
</dbReference>
<dbReference type="InterPro" id="IPR050494">
    <property type="entry name" value="Ser_Thr_dual-spec_kinase"/>
</dbReference>
<dbReference type="Gene3D" id="3.30.10.30">
    <property type="entry name" value="DYRK"/>
    <property type="match status" value="1"/>
</dbReference>
<feature type="compositionally biased region" description="Acidic residues" evidence="11">
    <location>
        <begin position="314"/>
        <end position="327"/>
    </location>
</feature>
<feature type="region of interest" description="Disordered" evidence="11">
    <location>
        <begin position="117"/>
        <end position="141"/>
    </location>
</feature>
<dbReference type="InterPro" id="IPR000719">
    <property type="entry name" value="Prot_kinase_dom"/>
</dbReference>
<evidence type="ECO:0000256" key="3">
    <source>
        <dbReference type="ARBA" id="ARBA00022527"/>
    </source>
</evidence>
<dbReference type="PANTHER" id="PTHR24058:SF22">
    <property type="entry name" value="DUAL SPECIFICITY TYROSINE-PHOSPHORYLATION-REGULATED KINASE 4"/>
    <property type="match status" value="1"/>
</dbReference>
<evidence type="ECO:0000313" key="14">
    <source>
        <dbReference type="Proteomes" id="UP000785679"/>
    </source>
</evidence>
<dbReference type="GO" id="GO:0005524">
    <property type="term" value="F:ATP binding"/>
    <property type="evidence" value="ECO:0007669"/>
    <property type="project" value="UniProtKB-KW"/>
</dbReference>
<dbReference type="Gene3D" id="1.10.510.10">
    <property type="entry name" value="Transferase(Phosphotransferase) domain 1"/>
    <property type="match status" value="1"/>
</dbReference>
<dbReference type="OrthoDB" id="10573106at2759"/>
<comment type="catalytic activity">
    <reaction evidence="8">
        <text>L-seryl-[protein] + ATP = O-phospho-L-seryl-[protein] + ADP + H(+)</text>
        <dbReference type="Rhea" id="RHEA:17989"/>
        <dbReference type="Rhea" id="RHEA-COMP:9863"/>
        <dbReference type="Rhea" id="RHEA-COMP:11604"/>
        <dbReference type="ChEBI" id="CHEBI:15378"/>
        <dbReference type="ChEBI" id="CHEBI:29999"/>
        <dbReference type="ChEBI" id="CHEBI:30616"/>
        <dbReference type="ChEBI" id="CHEBI:83421"/>
        <dbReference type="ChEBI" id="CHEBI:456216"/>
        <dbReference type="EC" id="2.7.12.1"/>
    </reaction>
</comment>
<organism evidence="13 14">
    <name type="scientific">Halteria grandinella</name>
    <dbReference type="NCBI Taxonomy" id="5974"/>
    <lineage>
        <taxon>Eukaryota</taxon>
        <taxon>Sar</taxon>
        <taxon>Alveolata</taxon>
        <taxon>Ciliophora</taxon>
        <taxon>Intramacronucleata</taxon>
        <taxon>Spirotrichea</taxon>
        <taxon>Stichotrichia</taxon>
        <taxon>Sporadotrichida</taxon>
        <taxon>Halteriidae</taxon>
        <taxon>Halteria</taxon>
    </lineage>
</organism>
<dbReference type="InterPro" id="IPR011009">
    <property type="entry name" value="Kinase-like_dom_sf"/>
</dbReference>
<dbReference type="GO" id="GO:0004674">
    <property type="term" value="F:protein serine/threonine kinase activity"/>
    <property type="evidence" value="ECO:0007669"/>
    <property type="project" value="UniProtKB-KW"/>
</dbReference>
<dbReference type="GO" id="GO:0004712">
    <property type="term" value="F:protein serine/threonine/tyrosine kinase activity"/>
    <property type="evidence" value="ECO:0007669"/>
    <property type="project" value="UniProtKB-EC"/>
</dbReference>
<feature type="compositionally biased region" description="Polar residues" evidence="11">
    <location>
        <begin position="1016"/>
        <end position="1046"/>
    </location>
</feature>
<dbReference type="GO" id="GO:0005737">
    <property type="term" value="C:cytoplasm"/>
    <property type="evidence" value="ECO:0007669"/>
    <property type="project" value="TreeGrafter"/>
</dbReference>
<dbReference type="SUPFAM" id="SSF56112">
    <property type="entry name" value="Protein kinase-like (PK-like)"/>
    <property type="match status" value="1"/>
</dbReference>
<keyword evidence="7" id="KW-0067">ATP-binding</keyword>
<evidence type="ECO:0000256" key="1">
    <source>
        <dbReference type="ARBA" id="ARBA00008867"/>
    </source>
</evidence>
<sequence length="1046" mass="118516">MIINQMSYFRIIIQILMRRKTNIQSLNSTYQTNRTMCGPGKLISERTNKFHQLTSPQPTQPHGRATEVQDPSTKQSMMPSTFTDLRRSTGQPIRGGHKIQQIPLKDEDDMVSPISHKNRPNAMMVDGGGAGGAPATSRNNENFTGSMLQVRKGRTDMNLLTSSVVIPSVLPPKPEGNKAFFSPEYQKTLKTLQTDQKSRAHATLGVPQQSYTAISPIKTEAFHDIMSKIKTVEVTEGLSLRNRLRVPEEGNILDKGIKQVREASREIMDRFKNYVNSRSIGRATEEHKMGPQEDSEYNIRLQPRVQLTARQQQQDEEEKMEVSEESPEDRTPVLQGETAGFTNILDSVKMQLQNIISIPEIIINAVSPSLTSRMANYRASVDNNLTLGLNKIGSSMSRGLEDLLVGSPSTSKAPKLEDSAPDYTSSSLPTQHMFNFGKRKCSEAAPVNSIIGLRGVNGLRIPQLNNNYYEMSGGNGSMRSPKATQQPVDSTKTQIVKRRKPVYTDTNFSTNGNHLMLPCSGEEVVRLHSGMLTAFEKKEVIKYPMVYYLGTTEAKEQRNLKSILTTRSNSMSHNQNQNYGFDRYGGLYKVIVGDHIAYRYEVLKELDKGAFGQVVRCLDHKTKREVAVKINKCQPTQHNNTCRAEAAMMQRLRDTECDSSLNIYKQRVVEYYDHFLFRNHYCFVLELLAKTLYSDLKEGGFKGFDLKTKLRPLAYQLIQGLVYIKHCRIIHCDLKPENLMYSDSRRKSLKIIDFGASSSFGMNTFTYVQSRFYRAPEVVLGLQYDHQVDMWSLGCIIAELFCGRPIFPGIDENELLEFHILMCGNPPQHMVERCSKRAKFFNTQDGKMIRSPQSRLVNINSRSQASLYQMIFPGRFNNQKNANLKNSELHAQLSKDEQQMVDFIKRCLTIDPTQRLQAEEALRHDWFKELLIETEREIDSQIQLRCPPNRQQAVQSSPGVQDTSIMVNHQSCMEEEILPSKQIQIAGQNKEVASNFEVMKRQGSVNNFLTIPGQEASESSPKKQTSNSAQTMMEQCSTGPNSKTVY</sequence>
<evidence type="ECO:0000256" key="6">
    <source>
        <dbReference type="ARBA" id="ARBA00022777"/>
    </source>
</evidence>
<evidence type="ECO:0000256" key="5">
    <source>
        <dbReference type="ARBA" id="ARBA00022741"/>
    </source>
</evidence>
<evidence type="ECO:0000259" key="12">
    <source>
        <dbReference type="PROSITE" id="PS50011"/>
    </source>
</evidence>
<evidence type="ECO:0000256" key="10">
    <source>
        <dbReference type="ARBA" id="ARBA00051680"/>
    </source>
</evidence>
<dbReference type="AlphaFoldDB" id="A0A8J8T710"/>
<dbReference type="GO" id="GO:0005856">
    <property type="term" value="C:cytoskeleton"/>
    <property type="evidence" value="ECO:0007669"/>
    <property type="project" value="TreeGrafter"/>
</dbReference>
<feature type="region of interest" description="Disordered" evidence="11">
    <location>
        <begin position="473"/>
        <end position="494"/>
    </location>
</feature>
<evidence type="ECO:0000256" key="11">
    <source>
        <dbReference type="SAM" id="MobiDB-lite"/>
    </source>
</evidence>
<keyword evidence="3" id="KW-0723">Serine/threonine-protein kinase</keyword>
<dbReference type="InterPro" id="IPR042521">
    <property type="entry name" value="DYRK"/>
</dbReference>
<protein>
    <recommendedName>
        <fullName evidence="2">dual-specificity kinase</fullName>
        <ecNumber evidence="2">2.7.12.1</ecNumber>
    </recommendedName>
</protein>
<feature type="region of interest" description="Disordered" evidence="11">
    <location>
        <begin position="307"/>
        <end position="337"/>
    </location>
</feature>
<feature type="region of interest" description="Disordered" evidence="11">
    <location>
        <begin position="52"/>
        <end position="79"/>
    </location>
</feature>
<proteinExistence type="inferred from homology"/>
<comment type="similarity">
    <text evidence="1">Belongs to the protein kinase superfamily. CMGC Ser/Thr protein kinase family. MNB/DYRK subfamily.</text>
</comment>
<dbReference type="Gene3D" id="3.30.200.20">
    <property type="entry name" value="Phosphorylase Kinase, domain 1"/>
    <property type="match status" value="1"/>
</dbReference>
<name>A0A8J8T710_HALGN</name>
<comment type="catalytic activity">
    <reaction evidence="9">
        <text>L-threonyl-[protein] + ATP = O-phospho-L-threonyl-[protein] + ADP + H(+)</text>
        <dbReference type="Rhea" id="RHEA:46608"/>
        <dbReference type="Rhea" id="RHEA-COMP:11060"/>
        <dbReference type="Rhea" id="RHEA-COMP:11605"/>
        <dbReference type="ChEBI" id="CHEBI:15378"/>
        <dbReference type="ChEBI" id="CHEBI:30013"/>
        <dbReference type="ChEBI" id="CHEBI:30616"/>
        <dbReference type="ChEBI" id="CHEBI:61977"/>
        <dbReference type="ChEBI" id="CHEBI:456216"/>
        <dbReference type="EC" id="2.7.12.1"/>
    </reaction>
</comment>
<dbReference type="SMART" id="SM00220">
    <property type="entry name" value="S_TKc"/>
    <property type="match status" value="1"/>
</dbReference>
<gene>
    <name evidence="13" type="ORF">FGO68_gene9022</name>
</gene>
<feature type="compositionally biased region" description="Polar residues" evidence="11">
    <location>
        <begin position="69"/>
        <end position="79"/>
    </location>
</feature>
<dbReference type="EC" id="2.7.12.1" evidence="2"/>
<dbReference type="InterPro" id="IPR008271">
    <property type="entry name" value="Ser/Thr_kinase_AS"/>
</dbReference>
<dbReference type="EMBL" id="RRYP01002411">
    <property type="protein sequence ID" value="TNV84797.1"/>
    <property type="molecule type" value="Genomic_DNA"/>
</dbReference>